<dbReference type="PANTHER" id="PTHR13943:SF77">
    <property type="entry name" value="LRAT DOMAIN-CONTAINING PROTEIN"/>
    <property type="match status" value="1"/>
</dbReference>
<protein>
    <recommendedName>
        <fullName evidence="5">LRAT domain-containing protein</fullName>
    </recommendedName>
</protein>
<dbReference type="AlphaFoldDB" id="A0A2S7XCM8"/>
<keyword evidence="2" id="KW-0378">Hydrolase</keyword>
<dbReference type="GO" id="GO:0008970">
    <property type="term" value="F:phospholipase A1 activity"/>
    <property type="evidence" value="ECO:0007669"/>
    <property type="project" value="TreeGrafter"/>
</dbReference>
<dbReference type="GO" id="GO:0005737">
    <property type="term" value="C:cytoplasm"/>
    <property type="evidence" value="ECO:0007669"/>
    <property type="project" value="TreeGrafter"/>
</dbReference>
<organism evidence="6 7">
    <name type="scientific">Aliivibrio sifiae</name>
    <dbReference type="NCBI Taxonomy" id="566293"/>
    <lineage>
        <taxon>Bacteria</taxon>
        <taxon>Pseudomonadati</taxon>
        <taxon>Pseudomonadota</taxon>
        <taxon>Gammaproteobacteria</taxon>
        <taxon>Vibrionales</taxon>
        <taxon>Vibrionaceae</taxon>
        <taxon>Aliivibrio</taxon>
    </lineage>
</organism>
<evidence type="ECO:0000259" key="5">
    <source>
        <dbReference type="PROSITE" id="PS51934"/>
    </source>
</evidence>
<keyword evidence="1" id="KW-0808">Transferase</keyword>
<feature type="domain" description="LRAT" evidence="5">
    <location>
        <begin position="10"/>
        <end position="105"/>
    </location>
</feature>
<evidence type="ECO:0000256" key="3">
    <source>
        <dbReference type="ARBA" id="ARBA00023098"/>
    </source>
</evidence>
<evidence type="ECO:0000256" key="1">
    <source>
        <dbReference type="ARBA" id="ARBA00022679"/>
    </source>
</evidence>
<dbReference type="Gene3D" id="3.90.1720.10">
    <property type="entry name" value="endopeptidase domain like (from Nostoc punctiforme)"/>
    <property type="match status" value="1"/>
</dbReference>
<keyword evidence="4" id="KW-1133">Transmembrane helix</keyword>
<accession>A0A2S7XCM8</accession>
<evidence type="ECO:0000256" key="4">
    <source>
        <dbReference type="SAM" id="Phobius"/>
    </source>
</evidence>
<gene>
    <name evidence="6" type="ORF">BTO22_05745</name>
</gene>
<dbReference type="GO" id="GO:0004623">
    <property type="term" value="F:phospholipase A2 activity"/>
    <property type="evidence" value="ECO:0007669"/>
    <property type="project" value="TreeGrafter"/>
</dbReference>
<evidence type="ECO:0000256" key="2">
    <source>
        <dbReference type="ARBA" id="ARBA00022801"/>
    </source>
</evidence>
<comment type="caution">
    <text evidence="6">The sequence shown here is derived from an EMBL/GenBank/DDBJ whole genome shotgun (WGS) entry which is preliminary data.</text>
</comment>
<keyword evidence="4" id="KW-0812">Transmembrane</keyword>
<keyword evidence="4" id="KW-0472">Membrane</keyword>
<dbReference type="EMBL" id="MSCO01000001">
    <property type="protein sequence ID" value="PQJ89114.1"/>
    <property type="molecule type" value="Genomic_DNA"/>
</dbReference>
<evidence type="ECO:0000313" key="6">
    <source>
        <dbReference type="EMBL" id="PQJ89114.1"/>
    </source>
</evidence>
<dbReference type="GO" id="GO:0016410">
    <property type="term" value="F:N-acyltransferase activity"/>
    <property type="evidence" value="ECO:0007669"/>
    <property type="project" value="TreeGrafter"/>
</dbReference>
<dbReference type="Proteomes" id="UP000239263">
    <property type="component" value="Unassembled WGS sequence"/>
</dbReference>
<sequence>MKNKLNLGDLLYRSKLFVEHAGIYLGSDRVLHNSPDGNVQICTLDEYSAGKPIKVILNQLSKEKQNELLHQAEQLISQAKHYGILSFNCEHLASSVLSGSSTSEQLQGVGLGAAAGLLLAYSNKSKYSFLFLLAGGLIGCMAVNASRKYDFSI</sequence>
<feature type="transmembrane region" description="Helical" evidence="4">
    <location>
        <begin position="127"/>
        <end position="145"/>
    </location>
</feature>
<dbReference type="PROSITE" id="PS51934">
    <property type="entry name" value="LRAT"/>
    <property type="match status" value="1"/>
</dbReference>
<proteinExistence type="predicted"/>
<name>A0A2S7XCM8_9GAMM</name>
<dbReference type="PANTHER" id="PTHR13943">
    <property type="entry name" value="HRAS-LIKE SUPPRESSOR - RELATED"/>
    <property type="match status" value="1"/>
</dbReference>
<dbReference type="OrthoDB" id="9812095at2"/>
<dbReference type="InterPro" id="IPR007053">
    <property type="entry name" value="LRAT_dom"/>
</dbReference>
<dbReference type="InterPro" id="IPR051496">
    <property type="entry name" value="H-rev107_PLA/AT"/>
</dbReference>
<dbReference type="Pfam" id="PF04970">
    <property type="entry name" value="LRAT"/>
    <property type="match status" value="1"/>
</dbReference>
<dbReference type="GO" id="GO:0070292">
    <property type="term" value="P:N-acylphosphatidylethanolamine metabolic process"/>
    <property type="evidence" value="ECO:0007669"/>
    <property type="project" value="TreeGrafter"/>
</dbReference>
<reference evidence="6 7" key="1">
    <citation type="submission" date="2016-12" db="EMBL/GenBank/DDBJ databases">
        <title>Diversity of luminous bacteria.</title>
        <authorList>
            <person name="Yoshizawa S."/>
            <person name="Kogure K."/>
        </authorList>
    </citation>
    <scope>NUCLEOTIDE SEQUENCE [LARGE SCALE GENOMIC DNA]</scope>
    <source>
        <strain evidence="6 7">ATCC 33715</strain>
    </source>
</reference>
<keyword evidence="3" id="KW-0443">Lipid metabolism</keyword>
<evidence type="ECO:0000313" key="7">
    <source>
        <dbReference type="Proteomes" id="UP000239263"/>
    </source>
</evidence>